<dbReference type="SUPFAM" id="SSF51569">
    <property type="entry name" value="Aldolase"/>
    <property type="match status" value="1"/>
</dbReference>
<dbReference type="AlphaFoldDB" id="Q096P9"/>
<protein>
    <recommendedName>
        <fullName evidence="4">Phospho-2-dehydro-3-deoxyheptonate aldolase</fullName>
        <ecNumber evidence="4">2.5.1.54</ecNumber>
    </recommendedName>
</protein>
<accession>Q096P9</accession>
<dbReference type="PATRIC" id="fig|378806.16.peg.6992"/>
<comment type="caution">
    <text evidence="5">The sequence shown here is derived from an EMBL/GenBank/DDBJ whole genome shotgun (WGS) entry which is preliminary data.</text>
</comment>
<keyword evidence="3" id="KW-0464">Manganese</keyword>
<dbReference type="InterPro" id="IPR013785">
    <property type="entry name" value="Aldolase_TIM"/>
</dbReference>
<evidence type="ECO:0000313" key="6">
    <source>
        <dbReference type="Proteomes" id="UP000032702"/>
    </source>
</evidence>
<dbReference type="GO" id="GO:0008652">
    <property type="term" value="P:amino acid biosynthetic process"/>
    <property type="evidence" value="ECO:0007669"/>
    <property type="project" value="UniProtKB-KW"/>
</dbReference>
<comment type="catalytic activity">
    <reaction evidence="4">
        <text>D-erythrose 4-phosphate + phosphoenolpyruvate + H2O = 7-phospho-2-dehydro-3-deoxy-D-arabino-heptonate + phosphate</text>
        <dbReference type="Rhea" id="RHEA:14717"/>
        <dbReference type="ChEBI" id="CHEBI:15377"/>
        <dbReference type="ChEBI" id="CHEBI:16897"/>
        <dbReference type="ChEBI" id="CHEBI:43474"/>
        <dbReference type="ChEBI" id="CHEBI:58394"/>
        <dbReference type="ChEBI" id="CHEBI:58702"/>
        <dbReference type="EC" id="2.5.1.54"/>
    </reaction>
</comment>
<evidence type="ECO:0000313" key="5">
    <source>
        <dbReference type="EMBL" id="EAU67743.1"/>
    </source>
</evidence>
<sequence>MQKSLNHTERCVYLRCMNASPIQLSGHFRDKRWSTSSWRLKTAAQQPVYDTPEALTGVLERLRQMPALVRSTECASLREQLAQVANGWGFLLHAGDCAERFSDIHRQELTRKVRAMGQMGLLVQHATQQPVVQVARMAGQFAKPRSQNLETVNGVQLPVYRGDIVNDVTANADARRSDPQRLLQAYLYSSAVMNQLRSLSGESLMSLGLGDEAWQLPLLGELSHEERSYRHVVQQLTTILKSAPAGAYDAINLFVSHEGLHLAYEESLTGQGEDNHPYNLSTHYLWLGERTRQLDGAHVEYFRGIHNPIGVKVGPSCKPEELQELVRLLNPNNEPGRLTLITRFGKDRIAQCLPPLIEAVQQMDARVIWSCDPMHGNGIVSSQGIKTRRFQDILSEVRSAFDIHDAEGSRLGGLHLECTGSEVTECLGGSSDIEEADLTTNYTTACDPRLNASQSLELVFMISDCLQRQALRGAFLKADEMRELG</sequence>
<reference evidence="5 6" key="1">
    <citation type="submission" date="2006-04" db="EMBL/GenBank/DDBJ databases">
        <authorList>
            <person name="Nierman W.C."/>
        </authorList>
    </citation>
    <scope>NUCLEOTIDE SEQUENCE [LARGE SCALE GENOMIC DNA]</scope>
    <source>
        <strain evidence="5 6">DW4/3-1</strain>
    </source>
</reference>
<keyword evidence="3" id="KW-0104">Cadmium</keyword>
<feature type="binding site" evidence="3">
    <location>
        <position position="375"/>
    </location>
    <ligand>
        <name>Mn(2+)</name>
        <dbReference type="ChEBI" id="CHEBI:29035"/>
    </ligand>
</feature>
<dbReference type="PANTHER" id="PTHR21337:SF0">
    <property type="entry name" value="PHOSPHO-2-DEHYDRO-3-DEOXYHEPTONATE ALDOLASE"/>
    <property type="match status" value="1"/>
</dbReference>
<evidence type="ECO:0000256" key="2">
    <source>
        <dbReference type="ARBA" id="ARBA00022679"/>
    </source>
</evidence>
<dbReference type="GO" id="GO:0003849">
    <property type="term" value="F:3-deoxy-7-phosphoheptulonate synthase activity"/>
    <property type="evidence" value="ECO:0007669"/>
    <property type="project" value="UniProtKB-EC"/>
</dbReference>
<dbReference type="GO" id="GO:0009073">
    <property type="term" value="P:aromatic amino acid family biosynthetic process"/>
    <property type="evidence" value="ECO:0007669"/>
    <property type="project" value="UniProtKB-KW"/>
</dbReference>
<proteinExistence type="inferred from homology"/>
<comment type="pathway">
    <text evidence="4">Metabolic intermediate biosynthesis; chorismate biosynthesis; chorismate from D-erythrose 4-phosphate and phosphoenolpyruvate: step 1/7.</text>
</comment>
<dbReference type="Pfam" id="PF01474">
    <property type="entry name" value="DAHP_synth_2"/>
    <property type="match status" value="1"/>
</dbReference>
<keyword evidence="3" id="KW-0170">Cobalt</keyword>
<keyword evidence="4" id="KW-0028">Amino-acid biosynthesis</keyword>
<feature type="binding site" evidence="3">
    <location>
        <position position="343"/>
    </location>
    <ligand>
        <name>phosphoenolpyruvate</name>
        <dbReference type="ChEBI" id="CHEBI:58702"/>
    </ligand>
</feature>
<dbReference type="Proteomes" id="UP000032702">
    <property type="component" value="Unassembled WGS sequence"/>
</dbReference>
<dbReference type="Gene3D" id="3.20.20.70">
    <property type="entry name" value="Aldolase class I"/>
    <property type="match status" value="1"/>
</dbReference>
<keyword evidence="2 4" id="KW-0808">Transferase</keyword>
<feature type="binding site" evidence="3">
    <location>
        <position position="136"/>
    </location>
    <ligand>
        <name>phosphoenolpyruvate</name>
        <dbReference type="ChEBI" id="CHEBI:58702"/>
    </ligand>
</feature>
<feature type="binding site" evidence="3">
    <location>
        <position position="97"/>
    </location>
    <ligand>
        <name>Mn(2+)</name>
        <dbReference type="ChEBI" id="CHEBI:29035"/>
    </ligand>
</feature>
<dbReference type="InterPro" id="IPR002480">
    <property type="entry name" value="DAHP_synth_2"/>
</dbReference>
<evidence type="ECO:0000256" key="4">
    <source>
        <dbReference type="RuleBase" id="RU363071"/>
    </source>
</evidence>
<name>Q096P9_STIAD</name>
<feature type="binding site" evidence="3">
    <location>
        <position position="417"/>
    </location>
    <ligand>
        <name>Mn(2+)</name>
        <dbReference type="ChEBI" id="CHEBI:29035"/>
    </ligand>
</feature>
<organism evidence="5 6">
    <name type="scientific">Stigmatella aurantiaca (strain DW4/3-1)</name>
    <dbReference type="NCBI Taxonomy" id="378806"/>
    <lineage>
        <taxon>Bacteria</taxon>
        <taxon>Pseudomonadati</taxon>
        <taxon>Myxococcota</taxon>
        <taxon>Myxococcia</taxon>
        <taxon>Myxococcales</taxon>
        <taxon>Cystobacterineae</taxon>
        <taxon>Archangiaceae</taxon>
        <taxon>Stigmatella</taxon>
    </lineage>
</organism>
<dbReference type="EMBL" id="AAMD01000028">
    <property type="protein sequence ID" value="EAU67743.1"/>
    <property type="molecule type" value="Genomic_DNA"/>
</dbReference>
<comment type="cofactor">
    <cofactor evidence="3">
        <name>Mn(2+)</name>
        <dbReference type="ChEBI" id="CHEBI:29035"/>
    </cofactor>
    <cofactor evidence="3">
        <name>Co(2+)</name>
        <dbReference type="ChEBI" id="CHEBI:48828"/>
    </cofactor>
    <cofactor evidence="3">
        <name>Cd(2+)</name>
        <dbReference type="ChEBI" id="CHEBI:48775"/>
    </cofactor>
    <text evidence="3">Binds 1 divalent cation per subunit. The enzyme is active with manganese, cobalt or cadmium ions.</text>
</comment>
<feature type="binding site" evidence="3">
    <location>
        <begin position="289"/>
        <end position="290"/>
    </location>
    <ligand>
        <name>phosphoenolpyruvate</name>
        <dbReference type="ChEBI" id="CHEBI:58702"/>
    </ligand>
</feature>
<comment type="similarity">
    <text evidence="1 4">Belongs to the class-II DAHP synthase family.</text>
</comment>
<keyword evidence="4" id="KW-0057">Aromatic amino acid biosynthesis</keyword>
<dbReference type="PANTHER" id="PTHR21337">
    <property type="entry name" value="PHOSPHO-2-DEHYDRO-3-DEOXYHEPTONATE ALDOLASE 1, 2"/>
    <property type="match status" value="1"/>
</dbReference>
<evidence type="ECO:0000256" key="1">
    <source>
        <dbReference type="ARBA" id="ARBA00008911"/>
    </source>
</evidence>
<dbReference type="EC" id="2.5.1.54" evidence="4"/>
<feature type="binding site" evidence="3">
    <location>
        <position position="447"/>
    </location>
    <ligand>
        <name>Mn(2+)</name>
        <dbReference type="ChEBI" id="CHEBI:29035"/>
    </ligand>
</feature>
<gene>
    <name evidence="5" type="ORF">STIAU_0475</name>
</gene>
<evidence type="ECO:0000256" key="3">
    <source>
        <dbReference type="PIRSR" id="PIRSR602480-1"/>
    </source>
</evidence>
<feature type="binding site" evidence="3">
    <location>
        <position position="312"/>
    </location>
    <ligand>
        <name>phosphoenolpyruvate</name>
        <dbReference type="ChEBI" id="CHEBI:58702"/>
    </ligand>
</feature>